<keyword evidence="2" id="KW-1185">Reference proteome</keyword>
<gene>
    <name evidence="1" type="ORF">TrST_g4336</name>
</gene>
<evidence type="ECO:0000313" key="1">
    <source>
        <dbReference type="EMBL" id="GMH83300.1"/>
    </source>
</evidence>
<name>A0A9W7EMJ9_9STRA</name>
<organism evidence="1 2">
    <name type="scientific">Triparma strigata</name>
    <dbReference type="NCBI Taxonomy" id="1606541"/>
    <lineage>
        <taxon>Eukaryota</taxon>
        <taxon>Sar</taxon>
        <taxon>Stramenopiles</taxon>
        <taxon>Ochrophyta</taxon>
        <taxon>Bolidophyceae</taxon>
        <taxon>Parmales</taxon>
        <taxon>Triparmaceae</taxon>
        <taxon>Triparma</taxon>
    </lineage>
</organism>
<accession>A0A9W7EMJ9</accession>
<dbReference type="EMBL" id="BRXY01000280">
    <property type="protein sequence ID" value="GMH83300.1"/>
    <property type="molecule type" value="Genomic_DNA"/>
</dbReference>
<comment type="caution">
    <text evidence="1">The sequence shown here is derived from an EMBL/GenBank/DDBJ whole genome shotgun (WGS) entry which is preliminary data.</text>
</comment>
<proteinExistence type="predicted"/>
<sequence>MDESSSAHRAIVSRRGSTVGDNSVERMLFEKYKNESGQLDIDNFGKVWKEMGVQSGEEFREEQVEKWERRSMKRLANYDDFEGEEGVSFELFKTMTAEGPLFEIVTKRM</sequence>
<protein>
    <submittedName>
        <fullName evidence="1">Uncharacterized protein</fullName>
    </submittedName>
</protein>
<dbReference type="Proteomes" id="UP001165085">
    <property type="component" value="Unassembled WGS sequence"/>
</dbReference>
<dbReference type="AlphaFoldDB" id="A0A9W7EMJ9"/>
<reference evidence="2" key="1">
    <citation type="journal article" date="2023" name="Commun. Biol.">
        <title>Genome analysis of Parmales, the sister group of diatoms, reveals the evolutionary specialization of diatoms from phago-mixotrophs to photoautotrophs.</title>
        <authorList>
            <person name="Ban H."/>
            <person name="Sato S."/>
            <person name="Yoshikawa S."/>
            <person name="Yamada K."/>
            <person name="Nakamura Y."/>
            <person name="Ichinomiya M."/>
            <person name="Sato N."/>
            <person name="Blanc-Mathieu R."/>
            <person name="Endo H."/>
            <person name="Kuwata A."/>
            <person name="Ogata H."/>
        </authorList>
    </citation>
    <scope>NUCLEOTIDE SEQUENCE [LARGE SCALE GENOMIC DNA]</scope>
    <source>
        <strain evidence="2">NIES 3701</strain>
    </source>
</reference>
<evidence type="ECO:0000313" key="2">
    <source>
        <dbReference type="Proteomes" id="UP001165085"/>
    </source>
</evidence>